<dbReference type="EMBL" id="JAHKKG010000008">
    <property type="protein sequence ID" value="MBU2666916.1"/>
    <property type="molecule type" value="Genomic_DNA"/>
</dbReference>
<evidence type="ECO:0000313" key="1">
    <source>
        <dbReference type="EMBL" id="MBU2666916.1"/>
    </source>
</evidence>
<keyword evidence="2" id="KW-1185">Reference proteome</keyword>
<accession>A0ABS5YUA3</accession>
<organism evidence="1 2">
    <name type="scientific">Paractinoplanes bogorensis</name>
    <dbReference type="NCBI Taxonomy" id="1610840"/>
    <lineage>
        <taxon>Bacteria</taxon>
        <taxon>Bacillati</taxon>
        <taxon>Actinomycetota</taxon>
        <taxon>Actinomycetes</taxon>
        <taxon>Micromonosporales</taxon>
        <taxon>Micromonosporaceae</taxon>
        <taxon>Paractinoplanes</taxon>
    </lineage>
</organism>
<dbReference type="RefSeq" id="WP_215791021.1">
    <property type="nucleotide sequence ID" value="NZ_JAHKKG010000008.1"/>
</dbReference>
<dbReference type="Proteomes" id="UP001519654">
    <property type="component" value="Unassembled WGS sequence"/>
</dbReference>
<name>A0ABS5YUA3_9ACTN</name>
<proteinExistence type="predicted"/>
<sequence>MAKYEVNKAAVAKARELIQAKRYTLDSDWGSVQPRADAENAFLEKHSWDDYAAWHLALTDGATDETKARYAFVYGDLRRVHRSGLIACVYRASEWRHKGIEIAAHDLLQELDETAGIKDD</sequence>
<gene>
    <name evidence="1" type="ORF">KOI35_25725</name>
</gene>
<reference evidence="1 2" key="1">
    <citation type="submission" date="2021-06" db="EMBL/GenBank/DDBJ databases">
        <title>Actinoplanes lichenicola sp. nov., and Actinoplanes ovalisporus sp. nov., isolated from lichen in Thailand.</title>
        <authorList>
            <person name="Saeng-In P."/>
            <person name="Kanchanasin P."/>
            <person name="Yuki M."/>
            <person name="Kudo T."/>
            <person name="Ohkuma M."/>
            <person name="Phongsopitanun W."/>
            <person name="Tanasupawat S."/>
        </authorList>
    </citation>
    <scope>NUCLEOTIDE SEQUENCE [LARGE SCALE GENOMIC DNA]</scope>
    <source>
        <strain evidence="1 2">NBRC 110975</strain>
    </source>
</reference>
<comment type="caution">
    <text evidence="1">The sequence shown here is derived from an EMBL/GenBank/DDBJ whole genome shotgun (WGS) entry which is preliminary data.</text>
</comment>
<protein>
    <submittedName>
        <fullName evidence="1">Uncharacterized protein</fullName>
    </submittedName>
</protein>
<evidence type="ECO:0000313" key="2">
    <source>
        <dbReference type="Proteomes" id="UP001519654"/>
    </source>
</evidence>